<keyword evidence="5" id="KW-1185">Reference proteome</keyword>
<sequence length="222" mass="24433">MSCNGCRVLRKGCTQDCIIRPCLEWIKSPDSQANATLFLAKFYGRAGLLNLIESGPENLRPAIFRSLLYEACGRVVNPIYGSVGMLWSGNWVECQAAVDAVLKGSQITTQSSSPEPLSQQQQPICPLKTYDIRHVFKHPNAAEIDKVVKSRARFKRSANKSKRRADSSSDNKEEESLFSVETVEGSLVNRTKNGLLPTFANQTEESTDIGLDLTLGLAPPTN</sequence>
<reference evidence="4" key="1">
    <citation type="submission" date="2019-09" db="EMBL/GenBank/DDBJ databases">
        <title>Draft genome information of white flower Hibiscus syriacus.</title>
        <authorList>
            <person name="Kim Y.-M."/>
        </authorList>
    </citation>
    <scope>NUCLEOTIDE SEQUENCE [LARGE SCALE GENOMIC DNA]</scope>
    <source>
        <strain evidence="4">YM2019G1</strain>
    </source>
</reference>
<dbReference type="GO" id="GO:0010468">
    <property type="term" value="P:regulation of gene expression"/>
    <property type="evidence" value="ECO:0007669"/>
    <property type="project" value="TreeGrafter"/>
</dbReference>
<evidence type="ECO:0000313" key="5">
    <source>
        <dbReference type="Proteomes" id="UP000436088"/>
    </source>
</evidence>
<feature type="region of interest" description="Disordered" evidence="2">
    <location>
        <begin position="155"/>
        <end position="180"/>
    </location>
</feature>
<dbReference type="EMBL" id="VEPZ02001150">
    <property type="protein sequence ID" value="KAE8690791.1"/>
    <property type="molecule type" value="Genomic_DNA"/>
</dbReference>
<comment type="caution">
    <text evidence="4">The sequence shown here is derived from an EMBL/GenBank/DDBJ whole genome shotgun (WGS) entry which is preliminary data.</text>
</comment>
<gene>
    <name evidence="4" type="ORF">F3Y22_tig00110893pilonHSYRG00520</name>
</gene>
<dbReference type="PROSITE" id="PS50891">
    <property type="entry name" value="LOB"/>
    <property type="match status" value="1"/>
</dbReference>
<dbReference type="Proteomes" id="UP000436088">
    <property type="component" value="Unassembled WGS sequence"/>
</dbReference>
<organism evidence="4 5">
    <name type="scientific">Hibiscus syriacus</name>
    <name type="common">Rose of Sharon</name>
    <dbReference type="NCBI Taxonomy" id="106335"/>
    <lineage>
        <taxon>Eukaryota</taxon>
        <taxon>Viridiplantae</taxon>
        <taxon>Streptophyta</taxon>
        <taxon>Embryophyta</taxon>
        <taxon>Tracheophyta</taxon>
        <taxon>Spermatophyta</taxon>
        <taxon>Magnoliopsida</taxon>
        <taxon>eudicotyledons</taxon>
        <taxon>Gunneridae</taxon>
        <taxon>Pentapetalae</taxon>
        <taxon>rosids</taxon>
        <taxon>malvids</taxon>
        <taxon>Malvales</taxon>
        <taxon>Malvaceae</taxon>
        <taxon>Malvoideae</taxon>
        <taxon>Hibiscus</taxon>
    </lineage>
</organism>
<accession>A0A6A2ZFJ9</accession>
<dbReference type="InterPro" id="IPR004883">
    <property type="entry name" value="LOB"/>
</dbReference>
<protein>
    <submittedName>
        <fullName evidence="4">LOB domain-containing protein 42</fullName>
    </submittedName>
</protein>
<evidence type="ECO:0000256" key="1">
    <source>
        <dbReference type="ARBA" id="ARBA00005474"/>
    </source>
</evidence>
<proteinExistence type="inferred from homology"/>
<evidence type="ECO:0000259" key="3">
    <source>
        <dbReference type="PROSITE" id="PS50891"/>
    </source>
</evidence>
<comment type="similarity">
    <text evidence="1">Belongs to the LOB domain-containing protein family.</text>
</comment>
<evidence type="ECO:0000256" key="2">
    <source>
        <dbReference type="SAM" id="MobiDB-lite"/>
    </source>
</evidence>
<dbReference type="Pfam" id="PF03195">
    <property type="entry name" value="LOB"/>
    <property type="match status" value="1"/>
</dbReference>
<dbReference type="PANTHER" id="PTHR31304:SF64">
    <property type="entry name" value="LOB DOMAIN-CONTAINING PROTEIN 42"/>
    <property type="match status" value="1"/>
</dbReference>
<feature type="compositionally biased region" description="Basic and acidic residues" evidence="2">
    <location>
        <begin position="164"/>
        <end position="175"/>
    </location>
</feature>
<dbReference type="AlphaFoldDB" id="A0A6A2ZFJ9"/>
<feature type="domain" description="LOB" evidence="3">
    <location>
        <begin position="1"/>
        <end position="107"/>
    </location>
</feature>
<dbReference type="PANTHER" id="PTHR31304">
    <property type="entry name" value="LOB DOMAIN-CONTAINING PROTEIN 38"/>
    <property type="match status" value="1"/>
</dbReference>
<evidence type="ECO:0000313" key="4">
    <source>
        <dbReference type="EMBL" id="KAE8690791.1"/>
    </source>
</evidence>
<name>A0A6A2ZFJ9_HIBSY</name>